<dbReference type="EMBL" id="JFJN01000047">
    <property type="protein sequence ID" value="EZH79848.1"/>
    <property type="molecule type" value="Genomic_DNA"/>
</dbReference>
<proteinExistence type="predicted"/>
<protein>
    <submittedName>
        <fullName evidence="1">Nucleotide pyrophosphohydrolase</fullName>
    </submittedName>
</protein>
<name>A0ABP3BXV0_9GAMM</name>
<evidence type="ECO:0000313" key="1">
    <source>
        <dbReference type="EMBL" id="EZH79848.1"/>
    </source>
</evidence>
<comment type="caution">
    <text evidence="1">The sequence shown here is derived from an EMBL/GenBank/DDBJ whole genome shotgun (WGS) entry which is preliminary data.</text>
</comment>
<reference evidence="2" key="1">
    <citation type="journal article" date="2014" name="Genome Announc.">
        <title>Draft Genome Sequence of the algae degrading bacterium Pseudomonas mendocina AD6.</title>
        <authorList>
            <person name="Barney B.M."/>
            <person name="Lenneman E.M."/>
        </authorList>
    </citation>
    <scope>NUCLEOTIDE SEQUENCE [LARGE SCALE GENOMIC DNA]</scope>
    <source>
        <strain evidence="2">AD6</strain>
    </source>
</reference>
<dbReference type="RefSeq" id="WP_037002034.1">
    <property type="nucleotide sequence ID" value="NZ_JFJN01000047.1"/>
</dbReference>
<sequence length="127" mass="14326">MSTDTPSPAPLLDTTRLAEELEQFAEARNWAQFHSPKNLAMALAGETGELVEIFQWMTEEQSKVAAQQPETAQAVRDELADVLMYVVRLADRLGVDLNEAVQYKLQLNGQKYPVDKARNTSKKYDQL</sequence>
<dbReference type="Pfam" id="PF12643">
    <property type="entry name" value="MazG-like"/>
    <property type="match status" value="1"/>
</dbReference>
<dbReference type="SUPFAM" id="SSF101386">
    <property type="entry name" value="all-alpha NTP pyrophosphatases"/>
    <property type="match status" value="1"/>
</dbReference>
<gene>
    <name evidence="1" type="ORF">AU05_14920</name>
</gene>
<dbReference type="PANTHER" id="PTHR46523:SF1">
    <property type="entry name" value="DCTP PYROPHOSPHATASE 1"/>
    <property type="match status" value="1"/>
</dbReference>
<dbReference type="PIRSF" id="PIRSF029826">
    <property type="entry name" value="UCP029826_pph"/>
    <property type="match status" value="1"/>
</dbReference>
<dbReference type="InterPro" id="IPR052555">
    <property type="entry name" value="dCTP_Pyrophosphatase"/>
</dbReference>
<dbReference type="InterPro" id="IPR025984">
    <property type="entry name" value="DCTPP"/>
</dbReference>
<evidence type="ECO:0000313" key="2">
    <source>
        <dbReference type="Proteomes" id="UP000023842"/>
    </source>
</evidence>
<dbReference type="PANTHER" id="PTHR46523">
    <property type="entry name" value="DCTP PYROPHOSPHATASE 1"/>
    <property type="match status" value="1"/>
</dbReference>
<dbReference type="Proteomes" id="UP000023842">
    <property type="component" value="Unassembled WGS sequence"/>
</dbReference>
<keyword evidence="2" id="KW-1185">Reference proteome</keyword>
<accession>A0ABP3BXV0</accession>
<organism evidence="1 2">
    <name type="scientific">Ectopseudomonas composti</name>
    <dbReference type="NCBI Taxonomy" id="658457"/>
    <lineage>
        <taxon>Bacteria</taxon>
        <taxon>Pseudomonadati</taxon>
        <taxon>Pseudomonadota</taxon>
        <taxon>Gammaproteobacteria</taxon>
        <taxon>Pseudomonadales</taxon>
        <taxon>Pseudomonadaceae</taxon>
        <taxon>Ectopseudomonas</taxon>
    </lineage>
</organism>
<dbReference type="Gene3D" id="1.10.287.1080">
    <property type="entry name" value="MazG-like"/>
    <property type="match status" value="1"/>
</dbReference>
<dbReference type="CDD" id="cd11537">
    <property type="entry name" value="NTP-PPase_RS21-C6_like"/>
    <property type="match status" value="1"/>
</dbReference>